<gene>
    <name evidence="1" type="ORF">H1P_1830014</name>
</gene>
<organism evidence="1 2">
    <name type="scientific">Hyella patelloides LEGE 07179</name>
    <dbReference type="NCBI Taxonomy" id="945734"/>
    <lineage>
        <taxon>Bacteria</taxon>
        <taxon>Bacillati</taxon>
        <taxon>Cyanobacteriota</taxon>
        <taxon>Cyanophyceae</taxon>
        <taxon>Pleurocapsales</taxon>
        <taxon>Hyellaceae</taxon>
        <taxon>Hyella</taxon>
    </lineage>
</organism>
<evidence type="ECO:0000313" key="2">
    <source>
        <dbReference type="Proteomes" id="UP000320055"/>
    </source>
</evidence>
<evidence type="ECO:0000313" key="1">
    <source>
        <dbReference type="EMBL" id="VEP13116.1"/>
    </source>
</evidence>
<reference evidence="1 2" key="1">
    <citation type="submission" date="2019-01" db="EMBL/GenBank/DDBJ databases">
        <authorList>
            <person name="Brito A."/>
        </authorList>
    </citation>
    <scope>NUCLEOTIDE SEQUENCE [LARGE SCALE GENOMIC DNA]</scope>
    <source>
        <strain evidence="1">1</strain>
    </source>
</reference>
<name>A0A563VNU1_9CYAN</name>
<proteinExistence type="predicted"/>
<accession>A0A563VNU1</accession>
<sequence>MTSHEGTIFIYFSIKRRFAIACSEEFLAIAIVGCAARWERCDLDKSNIETVCPISQSIN</sequence>
<dbReference type="Proteomes" id="UP000320055">
    <property type="component" value="Unassembled WGS sequence"/>
</dbReference>
<dbReference type="AlphaFoldDB" id="A0A563VNU1"/>
<keyword evidence="2" id="KW-1185">Reference proteome</keyword>
<protein>
    <submittedName>
        <fullName evidence="1">Uncharacterized protein</fullName>
    </submittedName>
</protein>
<dbReference type="EMBL" id="CAACVJ010000094">
    <property type="protein sequence ID" value="VEP13116.1"/>
    <property type="molecule type" value="Genomic_DNA"/>
</dbReference>